<dbReference type="PATRIC" id="fig|279113.9.peg.2955"/>
<protein>
    <submittedName>
        <fullName evidence="1">Uncharacterized protein</fullName>
    </submittedName>
</protein>
<gene>
    <name evidence="1" type="ORF">CPter91_2992</name>
</gene>
<dbReference type="KEGG" id="cpra:CPter91_2992"/>
<evidence type="ECO:0000313" key="2">
    <source>
        <dbReference type="Proteomes" id="UP000074561"/>
    </source>
</evidence>
<dbReference type="STRING" id="279113.CPter91_2992"/>
<name>A0A127Q5M7_9BURK</name>
<proteinExistence type="predicted"/>
<dbReference type="AlphaFoldDB" id="A0A127Q5M7"/>
<evidence type="ECO:0000313" key="1">
    <source>
        <dbReference type="EMBL" id="AMP05333.1"/>
    </source>
</evidence>
<accession>A0A127Q5M7</accession>
<organism evidence="1 2">
    <name type="scientific">Collimonas pratensis</name>
    <dbReference type="NCBI Taxonomy" id="279113"/>
    <lineage>
        <taxon>Bacteria</taxon>
        <taxon>Pseudomonadati</taxon>
        <taxon>Pseudomonadota</taxon>
        <taxon>Betaproteobacteria</taxon>
        <taxon>Burkholderiales</taxon>
        <taxon>Oxalobacteraceae</taxon>
        <taxon>Collimonas</taxon>
    </lineage>
</organism>
<reference evidence="1 2" key="1">
    <citation type="submission" date="2015-11" db="EMBL/GenBank/DDBJ databases">
        <title>Exploring the genomic traits of fungus-feeding bacterial genus Collimonas.</title>
        <authorList>
            <person name="Song C."/>
            <person name="Schmidt R."/>
            <person name="de Jager V."/>
            <person name="Krzyzanowska D."/>
            <person name="Jongedijk E."/>
            <person name="Cankar K."/>
            <person name="Beekwilder J."/>
            <person name="van Veen A."/>
            <person name="de Boer W."/>
            <person name="van Veen J.A."/>
            <person name="Garbeva P."/>
        </authorList>
    </citation>
    <scope>NUCLEOTIDE SEQUENCE [LARGE SCALE GENOMIC DNA]</scope>
    <source>
        <strain evidence="1 2">Ter91</strain>
    </source>
</reference>
<sequence>MVHQTSIAWTRNFLKNNFQKAFQTQQKITKLNTVEMSIHFF</sequence>
<dbReference type="EMBL" id="CP013234">
    <property type="protein sequence ID" value="AMP05333.1"/>
    <property type="molecule type" value="Genomic_DNA"/>
</dbReference>
<dbReference type="Proteomes" id="UP000074561">
    <property type="component" value="Chromosome"/>
</dbReference>